<evidence type="ECO:0000313" key="3">
    <source>
        <dbReference type="Proteomes" id="UP000235145"/>
    </source>
</evidence>
<reference evidence="2 3" key="1">
    <citation type="journal article" date="2017" name="Nat. Commun.">
        <title>Genome assembly with in vitro proximity ligation data and whole-genome triplication in lettuce.</title>
        <authorList>
            <person name="Reyes-Chin-Wo S."/>
            <person name="Wang Z."/>
            <person name="Yang X."/>
            <person name="Kozik A."/>
            <person name="Arikit S."/>
            <person name="Song C."/>
            <person name="Xia L."/>
            <person name="Froenicke L."/>
            <person name="Lavelle D.O."/>
            <person name="Truco M.J."/>
            <person name="Xia R."/>
            <person name="Zhu S."/>
            <person name="Xu C."/>
            <person name="Xu H."/>
            <person name="Xu X."/>
            <person name="Cox K."/>
            <person name="Korf I."/>
            <person name="Meyers B.C."/>
            <person name="Michelmore R.W."/>
        </authorList>
    </citation>
    <scope>NUCLEOTIDE SEQUENCE [LARGE SCALE GENOMIC DNA]</scope>
    <source>
        <strain evidence="3">cv. Salinas</strain>
        <tissue evidence="2">Seedlings</tissue>
    </source>
</reference>
<dbReference type="EMBL" id="NBSK02000001">
    <property type="protein sequence ID" value="KAJ0225537.1"/>
    <property type="molecule type" value="Genomic_DNA"/>
</dbReference>
<dbReference type="InterPro" id="IPR038941">
    <property type="entry name" value="At4g14100-like"/>
</dbReference>
<organism evidence="2 3">
    <name type="scientific">Lactuca sativa</name>
    <name type="common">Garden lettuce</name>
    <dbReference type="NCBI Taxonomy" id="4236"/>
    <lineage>
        <taxon>Eukaryota</taxon>
        <taxon>Viridiplantae</taxon>
        <taxon>Streptophyta</taxon>
        <taxon>Embryophyta</taxon>
        <taxon>Tracheophyta</taxon>
        <taxon>Spermatophyta</taxon>
        <taxon>Magnoliopsida</taxon>
        <taxon>eudicotyledons</taxon>
        <taxon>Gunneridae</taxon>
        <taxon>Pentapetalae</taxon>
        <taxon>asterids</taxon>
        <taxon>campanulids</taxon>
        <taxon>Asterales</taxon>
        <taxon>Asteraceae</taxon>
        <taxon>Cichorioideae</taxon>
        <taxon>Cichorieae</taxon>
        <taxon>Lactucinae</taxon>
        <taxon>Lactuca</taxon>
    </lineage>
</organism>
<proteinExistence type="predicted"/>
<dbReference type="PANTHER" id="PTHR33880:SF3">
    <property type="entry name" value="TRANSFERASE, TRANSFERRING GLYCOSYL GROUPS"/>
    <property type="match status" value="1"/>
</dbReference>
<dbReference type="Proteomes" id="UP000235145">
    <property type="component" value="Unassembled WGS sequence"/>
</dbReference>
<feature type="chain" id="PRO_5040410223" evidence="1">
    <location>
        <begin position="35"/>
        <end position="215"/>
    </location>
</feature>
<name>A0A9R1WMQ8_LACSA</name>
<keyword evidence="3" id="KW-1185">Reference proteome</keyword>
<evidence type="ECO:0000256" key="1">
    <source>
        <dbReference type="SAM" id="SignalP"/>
    </source>
</evidence>
<evidence type="ECO:0000313" key="2">
    <source>
        <dbReference type="EMBL" id="KAJ0225537.1"/>
    </source>
</evidence>
<protein>
    <submittedName>
        <fullName evidence="2">Uncharacterized protein</fullName>
    </submittedName>
</protein>
<comment type="caution">
    <text evidence="2">The sequence shown here is derived from an EMBL/GenBank/DDBJ whole genome shotgun (WGS) entry which is preliminary data.</text>
</comment>
<keyword evidence="1" id="KW-0732">Signal</keyword>
<sequence>MSMSSASPSAAHVPVLVTILLLTTIAALSTKGEGEEPPKPTPWPEQFHSLLVMNYTGELQLIDLWYDWPNGRNFNIIQHQLGNIKYDLEWNNGTSFFYTLDSNRECSSAQLEVGILRPNWLDGATYVGQRQVDGFLCYVWEKADFITYYEDVVTRRPVHWVFYTGLGFEQLGYDVAGRAAHVMTFEVGAVLEDAKWQVPWYCFEKTTPVAGLVDM</sequence>
<feature type="signal peptide" evidence="1">
    <location>
        <begin position="1"/>
        <end position="34"/>
    </location>
</feature>
<accession>A0A9R1WMQ8</accession>
<gene>
    <name evidence="2" type="ORF">LSAT_V11C100017140</name>
</gene>
<dbReference type="PANTHER" id="PTHR33880">
    <property type="entry name" value="EXPRESSED PROTEIN"/>
    <property type="match status" value="1"/>
</dbReference>
<dbReference type="AlphaFoldDB" id="A0A9R1WMQ8"/>